<sequence>MEEENLNPSNDETSTETDLNDDVKQCCEPCSTRNIESIALQYCQDCDEKFCDTCTASHQTQKATKGHTIVDIKNVQFNSPKKECEPCSFSSKSTPATCACEDCEEFLCAQCKTFHLSQKQNKNHNVISILDEVLCEPCKSADKRVQASGYCLHCEDPELLCHSCVEQHTAMKLTRGHELSYDIANFILRYKGKDEMKADPYCSQNQRTCEPCTYRKKSVLAAHYCRECEEFMCDSCISQHRSMKNFSHHDIVNVNNITMSVDMCEPCKYDKKERQATHKCEECDEYLCGECKTIHLSQKMNRNHPLKQLFSSISCDNCSANGCEVMASVYCKDCDSPLCDSCAECHSAMKRTRGHVLSKDLTVVILRKHNKTGATNEDDNYSGARPKTGPFLSGAQNAQIEKGIPVCEPCSIEDSTVNALYFCEECDENLCEECFNFHQAQTETRQHKVTGISRNTIFCKPCRSLKREHEATSFCIDCHVPDPFCEACAHKHTKMKLTKSHRISSDISQLHSRAQGKYNIHFQGKEGMDAMERTVMIVGATGSGKSTLINGMANYIMVVTWEDSFRFTLINLEACEQAREHDQAHSQTEWVTCYTIHNDVSDRVNYTINLIDTPGFGDTRGLEQDAKIIEQIRELFNSKGERGVATLDAVCFILKAPDARLTTTQKYIFEAILSLFGNDIKDNICTLITFADGQRPPVLAGIQAIEGIPLPYETYFTFNNSALFVDNTMNTPNNLSPFFWDMGIKSCQTFFDHLTILQTKSLSLTTEVLRKRQKVENTVMNLHQEIEVGLSQINVLEKEVRIFSQNEQAILQNKNFEYLVDEDFQEKIDLTGKGQYTTNCLTCNYTCHESCAFANDSDKAKCCAMNREGSCVQCPKGCHWKLHHNTPYIIKWSKRQVKKRYDEMKKKYEEATKKTLTQEQVLEQMNQDISRQEEAIQVMMEVISKLNNRLKEIALRPDPMSTVQYIELMIASEKREKKSGFEGRIDALEKCKKRATYGKSVKIFQDRVHNTRQSMAVADVADEILKDDKSVIGKIKGFLVWVKNE</sequence>
<dbReference type="PANTHER" id="PTHR32046">
    <property type="entry name" value="G DOMAIN-CONTAINING PROTEIN"/>
    <property type="match status" value="1"/>
</dbReference>
<evidence type="ECO:0000256" key="3">
    <source>
        <dbReference type="SAM" id="Coils"/>
    </source>
</evidence>
<keyword evidence="6" id="KW-1185">Reference proteome</keyword>
<keyword evidence="1" id="KW-0863">Zinc-finger</keyword>
<feature type="domain" description="B box-type" evidence="4">
    <location>
        <begin position="259"/>
        <end position="309"/>
    </location>
</feature>
<proteinExistence type="inferred from homology"/>
<dbReference type="InterPro" id="IPR000315">
    <property type="entry name" value="Znf_B-box"/>
</dbReference>
<dbReference type="InterPro" id="IPR030379">
    <property type="entry name" value="G_SEPTIN_dom"/>
</dbReference>
<comment type="caution">
    <text evidence="5">The sequence shown here is derived from an EMBL/GenBank/DDBJ whole genome shotgun (WGS) entry which is preliminary data.</text>
</comment>
<organism evidence="5 6">
    <name type="scientific">Mytilus edulis</name>
    <name type="common">Blue mussel</name>
    <dbReference type="NCBI Taxonomy" id="6550"/>
    <lineage>
        <taxon>Eukaryota</taxon>
        <taxon>Metazoa</taxon>
        <taxon>Spiralia</taxon>
        <taxon>Lophotrochozoa</taxon>
        <taxon>Mollusca</taxon>
        <taxon>Bivalvia</taxon>
        <taxon>Autobranchia</taxon>
        <taxon>Pteriomorphia</taxon>
        <taxon>Mytilida</taxon>
        <taxon>Mytiloidea</taxon>
        <taxon>Mytilidae</taxon>
        <taxon>Mytilinae</taxon>
        <taxon>Mytilus</taxon>
    </lineage>
</organism>
<comment type="similarity">
    <text evidence="2">Belongs to the TRAFAC class TrmE-Era-EngA-EngB-Septin-like GTPase superfamily. Septin GTPase family.</text>
</comment>
<evidence type="ECO:0000313" key="5">
    <source>
        <dbReference type="EMBL" id="CAG2248389.1"/>
    </source>
</evidence>
<dbReference type="EMBL" id="CAJPWZ010002936">
    <property type="protein sequence ID" value="CAG2248389.1"/>
    <property type="molecule type" value="Genomic_DNA"/>
</dbReference>
<dbReference type="SMART" id="SM00336">
    <property type="entry name" value="BBOX"/>
    <property type="match status" value="8"/>
</dbReference>
<feature type="domain" description="B box-type" evidence="4">
    <location>
        <begin position="30"/>
        <end position="72"/>
    </location>
</feature>
<dbReference type="PROSITE" id="PS50119">
    <property type="entry name" value="ZF_BBOX"/>
    <property type="match status" value="6"/>
</dbReference>
<evidence type="ECO:0000256" key="1">
    <source>
        <dbReference type="PROSITE-ProRule" id="PRU00024"/>
    </source>
</evidence>
<feature type="coiled-coil region" evidence="3">
    <location>
        <begin position="894"/>
        <end position="949"/>
    </location>
</feature>
<dbReference type="OrthoDB" id="6103492at2759"/>
<evidence type="ECO:0000313" key="6">
    <source>
        <dbReference type="Proteomes" id="UP000683360"/>
    </source>
</evidence>
<dbReference type="CDD" id="cd19757">
    <property type="entry name" value="Bbox1"/>
    <property type="match status" value="4"/>
</dbReference>
<evidence type="ECO:0000259" key="4">
    <source>
        <dbReference type="PROSITE" id="PS50119"/>
    </source>
</evidence>
<dbReference type="GO" id="GO:0008270">
    <property type="term" value="F:zinc ion binding"/>
    <property type="evidence" value="ECO:0007669"/>
    <property type="project" value="UniProtKB-KW"/>
</dbReference>
<name>A0A8S3UQL4_MYTED</name>
<evidence type="ECO:0000256" key="2">
    <source>
        <dbReference type="RuleBase" id="RU004560"/>
    </source>
</evidence>
<keyword evidence="1" id="KW-0479">Metal-binding</keyword>
<feature type="domain" description="B box-type" evidence="4">
    <location>
        <begin position="310"/>
        <end position="360"/>
    </location>
</feature>
<dbReference type="Gene3D" id="3.30.160.60">
    <property type="entry name" value="Classic Zinc Finger"/>
    <property type="match status" value="1"/>
</dbReference>
<dbReference type="SUPFAM" id="SSF52540">
    <property type="entry name" value="P-loop containing nucleoside triphosphate hydrolases"/>
    <property type="match status" value="2"/>
</dbReference>
<feature type="domain" description="B box-type" evidence="4">
    <location>
        <begin position="79"/>
        <end position="129"/>
    </location>
</feature>
<dbReference type="GO" id="GO:0005525">
    <property type="term" value="F:GTP binding"/>
    <property type="evidence" value="ECO:0007669"/>
    <property type="project" value="UniProtKB-KW"/>
</dbReference>
<keyword evidence="2" id="KW-0342">GTP-binding</keyword>
<dbReference type="InterPro" id="IPR027417">
    <property type="entry name" value="P-loop_NTPase"/>
</dbReference>
<keyword evidence="1" id="KW-0862">Zinc</keyword>
<dbReference type="Pfam" id="PF00735">
    <property type="entry name" value="Septin"/>
    <property type="match status" value="1"/>
</dbReference>
<feature type="domain" description="B box-type" evidence="4">
    <location>
        <begin position="204"/>
        <end position="254"/>
    </location>
</feature>
<dbReference type="Gene3D" id="3.40.50.300">
    <property type="entry name" value="P-loop containing nucleotide triphosphate hydrolases"/>
    <property type="match status" value="1"/>
</dbReference>
<keyword evidence="3" id="KW-0175">Coiled coil</keyword>
<keyword evidence="2" id="KW-0547">Nucleotide-binding</keyword>
<gene>
    <name evidence="5" type="ORF">MEDL_60243</name>
</gene>
<feature type="domain" description="B box-type" evidence="4">
    <location>
        <begin position="402"/>
        <end position="452"/>
    </location>
</feature>
<dbReference type="PANTHER" id="PTHR32046:SF14">
    <property type="match status" value="1"/>
</dbReference>
<protein>
    <recommendedName>
        <fullName evidence="4">B box-type domain-containing protein</fullName>
    </recommendedName>
</protein>
<dbReference type="AlphaFoldDB" id="A0A8S3UQL4"/>
<dbReference type="Proteomes" id="UP000683360">
    <property type="component" value="Unassembled WGS sequence"/>
</dbReference>
<reference evidence="5" key="1">
    <citation type="submission" date="2021-03" db="EMBL/GenBank/DDBJ databases">
        <authorList>
            <person name="Bekaert M."/>
        </authorList>
    </citation>
    <scope>NUCLEOTIDE SEQUENCE</scope>
</reference>
<accession>A0A8S3UQL4</accession>